<evidence type="ECO:0000313" key="1">
    <source>
        <dbReference type="EMBL" id="KIJ43903.1"/>
    </source>
</evidence>
<dbReference type="EMBL" id="KN837120">
    <property type="protein sequence ID" value="KIJ43903.1"/>
    <property type="molecule type" value="Genomic_DNA"/>
</dbReference>
<name>A0A0C9ULN7_SPHS4</name>
<keyword evidence="2" id="KW-1185">Reference proteome</keyword>
<dbReference type="Pfam" id="PF05721">
    <property type="entry name" value="PhyH"/>
    <property type="match status" value="1"/>
</dbReference>
<sequence length="295" mass="33403">MQPTLKETYDSEGYVIVPGLISPEELSSLTRATERVIELTRLGKWPHRRTVGKQFPPFNADSPDSWGVQHVMHPDLGAEEFVKWYTSDAVVDIAKKLMACDEDDLQMELFNILINPESHNFALRWHRDDIRETASEEEEKTALGISHYGVQWNTALYDDSCLYIVPKSHKSTRTADQRAQSSTMDPPAEPLTMPGVMQVHLKSGETVFYNSNILHCATYSCHVKRATLHACMGDSRGGSVRARNILQHGLEWMKSEEFAKTLPDRDHDGRAKKMWVRLLEMEKGAGGKIVYSLDG</sequence>
<dbReference type="Proteomes" id="UP000054279">
    <property type="component" value="Unassembled WGS sequence"/>
</dbReference>
<dbReference type="HOGENOM" id="CLU_056749_0_0_1"/>
<accession>A0A0C9ULN7</accession>
<gene>
    <name evidence="1" type="ORF">M422DRAFT_75495</name>
</gene>
<evidence type="ECO:0000313" key="2">
    <source>
        <dbReference type="Proteomes" id="UP000054279"/>
    </source>
</evidence>
<dbReference type="PANTHER" id="PTHR40470">
    <property type="entry name" value="PHYTANOYL-COA DIOXYGENASE FAMILY PROTEIN (AFU_ORTHOLOGUE AFUA_2G15850)"/>
    <property type="match status" value="1"/>
</dbReference>
<proteinExistence type="predicted"/>
<dbReference type="AlphaFoldDB" id="A0A0C9ULN7"/>
<dbReference type="PANTHER" id="PTHR40470:SF1">
    <property type="entry name" value="PHYTANOYL-COA DIOXYGENASE FAMILY PROTEIN (AFU_ORTHOLOGUE AFUA_2G15850)"/>
    <property type="match status" value="1"/>
</dbReference>
<dbReference type="SUPFAM" id="SSF51197">
    <property type="entry name" value="Clavaminate synthase-like"/>
    <property type="match status" value="1"/>
</dbReference>
<dbReference type="OrthoDB" id="2106152at2759"/>
<reference evidence="1 2" key="1">
    <citation type="submission" date="2014-06" db="EMBL/GenBank/DDBJ databases">
        <title>Evolutionary Origins and Diversification of the Mycorrhizal Mutualists.</title>
        <authorList>
            <consortium name="DOE Joint Genome Institute"/>
            <consortium name="Mycorrhizal Genomics Consortium"/>
            <person name="Kohler A."/>
            <person name="Kuo A."/>
            <person name="Nagy L.G."/>
            <person name="Floudas D."/>
            <person name="Copeland A."/>
            <person name="Barry K.W."/>
            <person name="Cichocki N."/>
            <person name="Veneault-Fourrey C."/>
            <person name="LaButti K."/>
            <person name="Lindquist E.A."/>
            <person name="Lipzen A."/>
            <person name="Lundell T."/>
            <person name="Morin E."/>
            <person name="Murat C."/>
            <person name="Riley R."/>
            <person name="Ohm R."/>
            <person name="Sun H."/>
            <person name="Tunlid A."/>
            <person name="Henrissat B."/>
            <person name="Grigoriev I.V."/>
            <person name="Hibbett D.S."/>
            <person name="Martin F."/>
        </authorList>
    </citation>
    <scope>NUCLEOTIDE SEQUENCE [LARGE SCALE GENOMIC DNA]</scope>
    <source>
        <strain evidence="1 2">SS14</strain>
    </source>
</reference>
<protein>
    <recommendedName>
        <fullName evidence="3">Phytanoyl-CoA dioxygenase</fullName>
    </recommendedName>
</protein>
<dbReference type="InterPro" id="IPR008775">
    <property type="entry name" value="Phytyl_CoA_dOase-like"/>
</dbReference>
<organism evidence="1 2">
    <name type="scientific">Sphaerobolus stellatus (strain SS14)</name>
    <dbReference type="NCBI Taxonomy" id="990650"/>
    <lineage>
        <taxon>Eukaryota</taxon>
        <taxon>Fungi</taxon>
        <taxon>Dikarya</taxon>
        <taxon>Basidiomycota</taxon>
        <taxon>Agaricomycotina</taxon>
        <taxon>Agaricomycetes</taxon>
        <taxon>Phallomycetidae</taxon>
        <taxon>Geastrales</taxon>
        <taxon>Sphaerobolaceae</taxon>
        <taxon>Sphaerobolus</taxon>
    </lineage>
</organism>
<dbReference type="Gene3D" id="2.60.120.620">
    <property type="entry name" value="q2cbj1_9rhob like domain"/>
    <property type="match status" value="1"/>
</dbReference>
<evidence type="ECO:0008006" key="3">
    <source>
        <dbReference type="Google" id="ProtNLM"/>
    </source>
</evidence>